<comment type="caution">
    <text evidence="1">The sequence shown here is derived from an EMBL/GenBank/DDBJ whole genome shotgun (WGS) entry which is preliminary data.</text>
</comment>
<proteinExistence type="predicted"/>
<dbReference type="EMBL" id="JAPQKL010000006">
    <property type="protein sequence ID" value="KAJ5124125.1"/>
    <property type="molecule type" value="Genomic_DNA"/>
</dbReference>
<reference evidence="1" key="1">
    <citation type="submission" date="2022-11" db="EMBL/GenBank/DDBJ databases">
        <authorList>
            <person name="Petersen C."/>
        </authorList>
    </citation>
    <scope>NUCLEOTIDE SEQUENCE</scope>
    <source>
        <strain evidence="1">IBT 22155</strain>
    </source>
</reference>
<dbReference type="RefSeq" id="XP_056518524.1">
    <property type="nucleotide sequence ID" value="XM_056668694.1"/>
</dbReference>
<dbReference type="Proteomes" id="UP001149079">
    <property type="component" value="Unassembled WGS sequence"/>
</dbReference>
<sequence length="146" mass="16456">MRGEIARRKRDGHRFVIFSEVIAAIRANSPAVKPTHQAKLGVSVCFRFTGVTRVHPSTITPSLRAVFSVRIAENMTQEQLQRFLTWMETLPPAYTIELDGIYSTTSTLLIFQSAYALFADLAGYPGVTFISDVTSPNRRKYLDEEQ</sequence>
<evidence type="ECO:0000313" key="2">
    <source>
        <dbReference type="Proteomes" id="UP001149079"/>
    </source>
</evidence>
<organism evidence="1 2">
    <name type="scientific">Penicillium bovifimosum</name>
    <dbReference type="NCBI Taxonomy" id="126998"/>
    <lineage>
        <taxon>Eukaryota</taxon>
        <taxon>Fungi</taxon>
        <taxon>Dikarya</taxon>
        <taxon>Ascomycota</taxon>
        <taxon>Pezizomycotina</taxon>
        <taxon>Eurotiomycetes</taxon>
        <taxon>Eurotiomycetidae</taxon>
        <taxon>Eurotiales</taxon>
        <taxon>Aspergillaceae</taxon>
        <taxon>Penicillium</taxon>
    </lineage>
</organism>
<dbReference type="OrthoDB" id="4760831at2759"/>
<accession>A0A9W9GNK9</accession>
<gene>
    <name evidence="1" type="ORF">N7515_007950</name>
</gene>
<dbReference type="AlphaFoldDB" id="A0A9W9GNK9"/>
<name>A0A9W9GNK9_9EURO</name>
<keyword evidence="2" id="KW-1185">Reference proteome</keyword>
<protein>
    <submittedName>
        <fullName evidence="1">Uncharacterized protein</fullName>
    </submittedName>
</protein>
<dbReference type="GeneID" id="81407864"/>
<evidence type="ECO:0000313" key="1">
    <source>
        <dbReference type="EMBL" id="KAJ5124125.1"/>
    </source>
</evidence>
<reference evidence="1" key="2">
    <citation type="journal article" date="2023" name="IMA Fungus">
        <title>Comparative genomic study of the Penicillium genus elucidates a diverse pangenome and 15 lateral gene transfer events.</title>
        <authorList>
            <person name="Petersen C."/>
            <person name="Sorensen T."/>
            <person name="Nielsen M.R."/>
            <person name="Sondergaard T.E."/>
            <person name="Sorensen J.L."/>
            <person name="Fitzpatrick D.A."/>
            <person name="Frisvad J.C."/>
            <person name="Nielsen K.L."/>
        </authorList>
    </citation>
    <scope>NUCLEOTIDE SEQUENCE</scope>
    <source>
        <strain evidence="1">IBT 22155</strain>
    </source>
</reference>